<evidence type="ECO:0000256" key="1">
    <source>
        <dbReference type="PROSITE-ProRule" id="PRU00023"/>
    </source>
</evidence>
<dbReference type="InterPro" id="IPR002110">
    <property type="entry name" value="Ankyrin_rpt"/>
</dbReference>
<dbReference type="AlphaFoldDB" id="A0A6G1K4J2"/>
<proteinExistence type="predicted"/>
<dbReference type="EMBL" id="MU005773">
    <property type="protein sequence ID" value="KAF2707533.1"/>
    <property type="molecule type" value="Genomic_DNA"/>
</dbReference>
<gene>
    <name evidence="3" type="ORF">K504DRAFT_535184</name>
</gene>
<dbReference type="Proteomes" id="UP000799428">
    <property type="component" value="Unassembled WGS sequence"/>
</dbReference>
<name>A0A6G1K4J2_9PLEO</name>
<dbReference type="Pfam" id="PF00023">
    <property type="entry name" value="Ank"/>
    <property type="match status" value="1"/>
</dbReference>
<evidence type="ECO:0000313" key="4">
    <source>
        <dbReference type="Proteomes" id="UP000799428"/>
    </source>
</evidence>
<dbReference type="InterPro" id="IPR010730">
    <property type="entry name" value="HET"/>
</dbReference>
<dbReference type="PROSITE" id="PS50088">
    <property type="entry name" value="ANK_REPEAT"/>
    <property type="match status" value="1"/>
</dbReference>
<dbReference type="Pfam" id="PF06985">
    <property type="entry name" value="HET"/>
    <property type="match status" value="1"/>
</dbReference>
<sequence>MGKVHGRQASIEIDFQFVLVQDDIYDPLLPPKALTSLAILSSISIPFTFHQLDTRVILKAPTRMAHNMLKTYYYNKRKHFLEPQELYDDWKRMLDTNHSPNEDWGHGNGNDRRHSSPLFGVVLDDDVQLISLLLDYGAQLEMYNLEGRTALQESIIESSQTAFRLLLDRGARPDTPIMSEFLRGGTALHIAVTEGLLDVSKTLLRYGANPGARTDAGWTPADIAVLDHQGKMLAFLLNEFDISTMARRESPGADIEDHGDQVAIASHLLEHGVRGTERRHLSFYQSHLSRMVSELAHTTNDTAELSKMLIRAMDDFLMTCSKSTNVWDRKLCDFCRRFETQDPTDLYETFQHHDDYASLVRSSGNGCNLCQLLVDALENHWCLLHQIDRKWMQRLGVSPLIRLQLERRRGFTSPLCEYRLVVTCGDKISFMDLDHVQKHVNAAVAETGPSDAKGTGSERSLAVAKAWLQRCEDEHPSCRRQSLGRLPTRVIDVGDESRPPRIYTSSAELEPYVALSYCGGQDRHLCLLSTNADEYHKGIPSTLLPRTIADAITITRSMGLKYLWVDALCILQDSAEDLNQEISCMGDIYANSWLTIAAKDSASTKGGCFIQRCWSNSALVPLNIRLPGRIIPDASEPFKRTINTRTSSINRVMAIPIHRSPSSDDPIPVLETRGWALQEEILPRRILNCGRNELSWTCIESICTERQPREQEVHVENKFQSAFRRVLVTGVAGYNLLYPIGGTKLFNHWLEGVENYLQRTISDPRDKLVAWTGLQGAIGRVLDDTPVAGIWREGYFAPSLLWKSSNKETGKVVKAFPCPSWSWASVSHPVTYEKLPSERNKEKHWISYDKFEHFPKVIAWSVDDQGRGGIHGHVTLRCKLLREDDMKCEKHHVEDFLNRPPKGRGKAEAIHYETHHDFPEAANVENSWLMPVRTKQYILTGKDTGRFIYDIQTHLLRLEKMSPRGADFRRIGLVITRSWANKWLEMAKEEVIRLF</sequence>
<feature type="domain" description="Heterokaryon incompatibility" evidence="2">
    <location>
        <begin position="512"/>
        <end position="679"/>
    </location>
</feature>
<keyword evidence="4" id="KW-1185">Reference proteome</keyword>
<keyword evidence="1" id="KW-0040">ANK repeat</keyword>
<accession>A0A6G1K4J2</accession>
<dbReference type="SMART" id="SM00248">
    <property type="entry name" value="ANK"/>
    <property type="match status" value="4"/>
</dbReference>
<dbReference type="PANTHER" id="PTHR33112:SF16">
    <property type="entry name" value="HETEROKARYON INCOMPATIBILITY DOMAIN-CONTAINING PROTEIN"/>
    <property type="match status" value="1"/>
</dbReference>
<reference evidence="3" key="1">
    <citation type="journal article" date="2020" name="Stud. Mycol.">
        <title>101 Dothideomycetes genomes: a test case for predicting lifestyles and emergence of pathogens.</title>
        <authorList>
            <person name="Haridas S."/>
            <person name="Albert R."/>
            <person name="Binder M."/>
            <person name="Bloem J."/>
            <person name="Labutti K."/>
            <person name="Salamov A."/>
            <person name="Andreopoulos B."/>
            <person name="Baker S."/>
            <person name="Barry K."/>
            <person name="Bills G."/>
            <person name="Bluhm B."/>
            <person name="Cannon C."/>
            <person name="Castanera R."/>
            <person name="Culley D."/>
            <person name="Daum C."/>
            <person name="Ezra D."/>
            <person name="Gonzalez J."/>
            <person name="Henrissat B."/>
            <person name="Kuo A."/>
            <person name="Liang C."/>
            <person name="Lipzen A."/>
            <person name="Lutzoni F."/>
            <person name="Magnuson J."/>
            <person name="Mondo S."/>
            <person name="Nolan M."/>
            <person name="Ohm R."/>
            <person name="Pangilinan J."/>
            <person name="Park H.-J."/>
            <person name="Ramirez L."/>
            <person name="Alfaro M."/>
            <person name="Sun H."/>
            <person name="Tritt A."/>
            <person name="Yoshinaga Y."/>
            <person name="Zwiers L.-H."/>
            <person name="Turgeon B."/>
            <person name="Goodwin S."/>
            <person name="Spatafora J."/>
            <person name="Crous P."/>
            <person name="Grigoriev I."/>
        </authorList>
    </citation>
    <scope>NUCLEOTIDE SEQUENCE</scope>
    <source>
        <strain evidence="3">CBS 279.74</strain>
    </source>
</reference>
<dbReference type="PROSITE" id="PS50297">
    <property type="entry name" value="ANK_REP_REGION"/>
    <property type="match status" value="1"/>
</dbReference>
<feature type="repeat" description="ANK" evidence="1">
    <location>
        <begin position="183"/>
        <end position="215"/>
    </location>
</feature>
<organism evidence="3 4">
    <name type="scientific">Pleomassaria siparia CBS 279.74</name>
    <dbReference type="NCBI Taxonomy" id="1314801"/>
    <lineage>
        <taxon>Eukaryota</taxon>
        <taxon>Fungi</taxon>
        <taxon>Dikarya</taxon>
        <taxon>Ascomycota</taxon>
        <taxon>Pezizomycotina</taxon>
        <taxon>Dothideomycetes</taxon>
        <taxon>Pleosporomycetidae</taxon>
        <taxon>Pleosporales</taxon>
        <taxon>Pleomassariaceae</taxon>
        <taxon>Pleomassaria</taxon>
    </lineage>
</organism>
<dbReference type="PANTHER" id="PTHR33112">
    <property type="entry name" value="DOMAIN PROTEIN, PUTATIVE-RELATED"/>
    <property type="match status" value="1"/>
</dbReference>
<protein>
    <submittedName>
        <fullName evidence="3">HET-domain-containing protein</fullName>
    </submittedName>
</protein>
<dbReference type="OrthoDB" id="5125733at2759"/>
<dbReference type="SUPFAM" id="SSF48403">
    <property type="entry name" value="Ankyrin repeat"/>
    <property type="match status" value="1"/>
</dbReference>
<evidence type="ECO:0000313" key="3">
    <source>
        <dbReference type="EMBL" id="KAF2707533.1"/>
    </source>
</evidence>
<dbReference type="Gene3D" id="1.25.40.20">
    <property type="entry name" value="Ankyrin repeat-containing domain"/>
    <property type="match status" value="1"/>
</dbReference>
<evidence type="ECO:0000259" key="2">
    <source>
        <dbReference type="Pfam" id="PF06985"/>
    </source>
</evidence>
<dbReference type="InterPro" id="IPR036770">
    <property type="entry name" value="Ankyrin_rpt-contain_sf"/>
</dbReference>